<feature type="compositionally biased region" description="Low complexity" evidence="1">
    <location>
        <begin position="31"/>
        <end position="41"/>
    </location>
</feature>
<accession>A0A9P7IUP2</accession>
<evidence type="ECO:0000313" key="3">
    <source>
        <dbReference type="Proteomes" id="UP000750502"/>
    </source>
</evidence>
<keyword evidence="3" id="KW-1185">Reference proteome</keyword>
<sequence>MVFEWDCMIHEVMHAMTEGSLPNVGDIESLTTNGTTTQETTADPEESPVSSDEPVDVQELEILGRTERANTTTQSRSSPPGPSTGSP</sequence>
<feature type="compositionally biased region" description="Low complexity" evidence="1">
    <location>
        <begin position="71"/>
        <end position="87"/>
    </location>
</feature>
<comment type="caution">
    <text evidence="2">The sequence shown here is derived from an EMBL/GenBank/DDBJ whole genome shotgun (WGS) entry which is preliminary data.</text>
</comment>
<reference evidence="2" key="2">
    <citation type="submission" date="2020-10" db="EMBL/GenBank/DDBJ databases">
        <authorList>
            <person name="Peck L.D."/>
            <person name="Nowell R.W."/>
            <person name="Flood J."/>
            <person name="Ryan M.J."/>
            <person name="Barraclough T.G."/>
        </authorList>
    </citation>
    <scope>NUCLEOTIDE SEQUENCE</scope>
    <source>
        <strain evidence="2">IMI 127659i</strain>
    </source>
</reference>
<protein>
    <submittedName>
        <fullName evidence="2">Uncharacterized protein</fullName>
    </submittedName>
</protein>
<dbReference type="Proteomes" id="UP000750502">
    <property type="component" value="Unassembled WGS sequence"/>
</dbReference>
<gene>
    <name evidence="2" type="ORF">H9Q72_009015</name>
</gene>
<name>A0A9P7IUP2_9HYPO</name>
<evidence type="ECO:0000313" key="2">
    <source>
        <dbReference type="EMBL" id="KAG5762878.1"/>
    </source>
</evidence>
<reference evidence="2" key="1">
    <citation type="journal article" date="2020" name="bioRxiv">
        <title>Historical genomics reveals the evolutionary mechanisms behind multiple outbreaks of the host-specific coffee wilt pathogen Fusarium xylarioides.</title>
        <authorList>
            <person name="Peck D."/>
            <person name="Nowell R.W."/>
            <person name="Flood J."/>
            <person name="Ryan M.J."/>
            <person name="Barraclough T.G."/>
        </authorList>
    </citation>
    <scope>NUCLEOTIDE SEQUENCE</scope>
    <source>
        <strain evidence="2">IMI 127659i</strain>
    </source>
</reference>
<organism evidence="2 3">
    <name type="scientific">Fusarium xylarioides</name>
    <dbReference type="NCBI Taxonomy" id="221167"/>
    <lineage>
        <taxon>Eukaryota</taxon>
        <taxon>Fungi</taxon>
        <taxon>Dikarya</taxon>
        <taxon>Ascomycota</taxon>
        <taxon>Pezizomycotina</taxon>
        <taxon>Sordariomycetes</taxon>
        <taxon>Hypocreomycetidae</taxon>
        <taxon>Hypocreales</taxon>
        <taxon>Nectriaceae</taxon>
        <taxon>Fusarium</taxon>
        <taxon>Fusarium fujikuroi species complex</taxon>
    </lineage>
</organism>
<dbReference type="EMBL" id="JADFTT010000344">
    <property type="protein sequence ID" value="KAG5762878.1"/>
    <property type="molecule type" value="Genomic_DNA"/>
</dbReference>
<dbReference type="AlphaFoldDB" id="A0A9P7IUP2"/>
<feature type="region of interest" description="Disordered" evidence="1">
    <location>
        <begin position="20"/>
        <end position="87"/>
    </location>
</feature>
<evidence type="ECO:0000256" key="1">
    <source>
        <dbReference type="SAM" id="MobiDB-lite"/>
    </source>
</evidence>
<proteinExistence type="predicted"/>
<dbReference type="OrthoDB" id="5094683at2759"/>